<evidence type="ECO:0000256" key="4">
    <source>
        <dbReference type="ARBA" id="ARBA00023125"/>
    </source>
</evidence>
<dbReference type="InterPro" id="IPR036388">
    <property type="entry name" value="WH-like_DNA-bd_sf"/>
</dbReference>
<dbReference type="Proteomes" id="UP000002011">
    <property type="component" value="Chromosome"/>
</dbReference>
<dbReference type="InterPro" id="IPR013324">
    <property type="entry name" value="RNA_pol_sigma_r3/r4-like"/>
</dbReference>
<dbReference type="NCBIfam" id="TIGR02937">
    <property type="entry name" value="sigma70-ECF"/>
    <property type="match status" value="1"/>
</dbReference>
<dbReference type="SUPFAM" id="SSF88946">
    <property type="entry name" value="Sigma2 domain of RNA polymerase sigma factors"/>
    <property type="match status" value="1"/>
</dbReference>
<dbReference type="GO" id="GO:0003677">
    <property type="term" value="F:DNA binding"/>
    <property type="evidence" value="ECO:0007669"/>
    <property type="project" value="UniProtKB-KW"/>
</dbReference>
<evidence type="ECO:0000256" key="5">
    <source>
        <dbReference type="ARBA" id="ARBA00023163"/>
    </source>
</evidence>
<dbReference type="InterPro" id="IPR013325">
    <property type="entry name" value="RNA_pol_sigma_r2"/>
</dbReference>
<name>C6W0A1_DYAFD</name>
<dbReference type="KEGG" id="dfe:Dfer_0570"/>
<protein>
    <submittedName>
        <fullName evidence="6">RNA polymerase, sigma-24 subunit, ECF subfamily</fullName>
    </submittedName>
</protein>
<dbReference type="PANTHER" id="PTHR43133">
    <property type="entry name" value="RNA POLYMERASE ECF-TYPE SIGMA FACTO"/>
    <property type="match status" value="1"/>
</dbReference>
<keyword evidence="3" id="KW-0731">Sigma factor</keyword>
<evidence type="ECO:0000256" key="3">
    <source>
        <dbReference type="ARBA" id="ARBA00023082"/>
    </source>
</evidence>
<evidence type="ECO:0000256" key="1">
    <source>
        <dbReference type="ARBA" id="ARBA00010641"/>
    </source>
</evidence>
<dbReference type="GO" id="GO:0006352">
    <property type="term" value="P:DNA-templated transcription initiation"/>
    <property type="evidence" value="ECO:0007669"/>
    <property type="project" value="InterPro"/>
</dbReference>
<dbReference type="AlphaFoldDB" id="C6W0A1"/>
<dbReference type="InterPro" id="IPR039425">
    <property type="entry name" value="RNA_pol_sigma-70-like"/>
</dbReference>
<reference evidence="6 7" key="1">
    <citation type="journal article" date="2009" name="Stand. Genomic Sci.">
        <title>Complete genome sequence of Dyadobacter fermentans type strain (NS114).</title>
        <authorList>
            <person name="Lang E."/>
            <person name="Lapidus A."/>
            <person name="Chertkov O."/>
            <person name="Brettin T."/>
            <person name="Detter J.C."/>
            <person name="Han C."/>
            <person name="Copeland A."/>
            <person name="Glavina Del Rio T."/>
            <person name="Nolan M."/>
            <person name="Chen F."/>
            <person name="Lucas S."/>
            <person name="Tice H."/>
            <person name="Cheng J.F."/>
            <person name="Land M."/>
            <person name="Hauser L."/>
            <person name="Chang Y.J."/>
            <person name="Jeffries C.D."/>
            <person name="Kopitz M."/>
            <person name="Bruce D."/>
            <person name="Goodwin L."/>
            <person name="Pitluck S."/>
            <person name="Ovchinnikova G."/>
            <person name="Pati A."/>
            <person name="Ivanova N."/>
            <person name="Mavrommatis K."/>
            <person name="Chen A."/>
            <person name="Palaniappan K."/>
            <person name="Chain P."/>
            <person name="Bristow J."/>
            <person name="Eisen J.A."/>
            <person name="Markowitz V."/>
            <person name="Hugenholtz P."/>
            <person name="Goker M."/>
            <person name="Rohde M."/>
            <person name="Kyrpides N.C."/>
            <person name="Klenk H.P."/>
        </authorList>
    </citation>
    <scope>NUCLEOTIDE SEQUENCE [LARGE SCALE GENOMIC DNA]</scope>
    <source>
        <strain evidence="7">ATCC 700827 / DSM 18053 / CIP 107007 / KCTC 52180 / NS114</strain>
    </source>
</reference>
<dbReference type="HOGENOM" id="CLU_047691_16_0_10"/>
<dbReference type="GO" id="GO:0016987">
    <property type="term" value="F:sigma factor activity"/>
    <property type="evidence" value="ECO:0007669"/>
    <property type="project" value="UniProtKB-KW"/>
</dbReference>
<dbReference type="InterPro" id="IPR014284">
    <property type="entry name" value="RNA_pol_sigma-70_dom"/>
</dbReference>
<keyword evidence="7" id="KW-1185">Reference proteome</keyword>
<dbReference type="Gene3D" id="1.10.10.10">
    <property type="entry name" value="Winged helix-like DNA-binding domain superfamily/Winged helix DNA-binding domain"/>
    <property type="match status" value="1"/>
</dbReference>
<dbReference type="PANTHER" id="PTHR43133:SF8">
    <property type="entry name" value="RNA POLYMERASE SIGMA FACTOR HI_1459-RELATED"/>
    <property type="match status" value="1"/>
</dbReference>
<evidence type="ECO:0000313" key="6">
    <source>
        <dbReference type="EMBL" id="ACT91835.1"/>
    </source>
</evidence>
<keyword evidence="5" id="KW-0804">Transcription</keyword>
<dbReference type="RefSeq" id="WP_015810092.1">
    <property type="nucleotide sequence ID" value="NC_013037.1"/>
</dbReference>
<dbReference type="Gene3D" id="1.10.1740.10">
    <property type="match status" value="1"/>
</dbReference>
<gene>
    <name evidence="6" type="ordered locus">Dfer_0570</name>
</gene>
<dbReference type="SUPFAM" id="SSF88659">
    <property type="entry name" value="Sigma3 and sigma4 domains of RNA polymerase sigma factors"/>
    <property type="match status" value="1"/>
</dbReference>
<dbReference type="eggNOG" id="COG1595">
    <property type="taxonomic scope" value="Bacteria"/>
</dbReference>
<keyword evidence="4" id="KW-0238">DNA-binding</keyword>
<dbReference type="OrthoDB" id="1116697at2"/>
<dbReference type="EMBL" id="CP001619">
    <property type="protein sequence ID" value="ACT91835.1"/>
    <property type="molecule type" value="Genomic_DNA"/>
</dbReference>
<dbReference type="STRING" id="471854.Dfer_0570"/>
<organism evidence="6 7">
    <name type="scientific">Dyadobacter fermentans (strain ATCC 700827 / DSM 18053 / CIP 107007 / KCTC 52180 / NS114)</name>
    <dbReference type="NCBI Taxonomy" id="471854"/>
    <lineage>
        <taxon>Bacteria</taxon>
        <taxon>Pseudomonadati</taxon>
        <taxon>Bacteroidota</taxon>
        <taxon>Cytophagia</taxon>
        <taxon>Cytophagales</taxon>
        <taxon>Spirosomataceae</taxon>
        <taxon>Dyadobacter</taxon>
    </lineage>
</organism>
<keyword evidence="2" id="KW-0805">Transcription regulation</keyword>
<evidence type="ECO:0000256" key="2">
    <source>
        <dbReference type="ARBA" id="ARBA00023015"/>
    </source>
</evidence>
<accession>C6W0A1</accession>
<comment type="similarity">
    <text evidence="1">Belongs to the sigma-70 factor family. ECF subfamily.</text>
</comment>
<evidence type="ECO:0000313" key="7">
    <source>
        <dbReference type="Proteomes" id="UP000002011"/>
    </source>
</evidence>
<sequence>MTFQESCKRYRDSDRLFYEDLLQEKHEAYACLYQQTHQQCIPYVLNRGGDQQQAEDLLQECLAIFVVKIRDGSFVFQENTRITTYFYRIYINQWKKSFEQWSRRGEIRLERQFASDDGDDEGRSSSFRISGLDDDGIAFEADLPEPLLQDFDEDERSWNFRKLDRAFHLLAEDCRKMLKWFYVDERPLREIAADLGMTEASATVKRFKCAKYLREKFHLK</sequence>
<proteinExistence type="inferred from homology"/>